<name>A1WXU4_HALHL</name>
<organism evidence="2 3">
    <name type="scientific">Halorhodospira halophila (strain DSM 244 / SL1)</name>
    <name type="common">Ectothiorhodospira halophila (strain DSM 244 / SL1)</name>
    <dbReference type="NCBI Taxonomy" id="349124"/>
    <lineage>
        <taxon>Bacteria</taxon>
        <taxon>Pseudomonadati</taxon>
        <taxon>Pseudomonadota</taxon>
        <taxon>Gammaproteobacteria</taxon>
        <taxon>Chromatiales</taxon>
        <taxon>Ectothiorhodospiraceae</taxon>
        <taxon>Halorhodospira</taxon>
    </lineage>
</organism>
<feature type="compositionally biased region" description="Basic residues" evidence="1">
    <location>
        <begin position="258"/>
        <end position="269"/>
    </location>
</feature>
<dbReference type="Proteomes" id="UP000000647">
    <property type="component" value="Chromosome"/>
</dbReference>
<protein>
    <submittedName>
        <fullName evidence="2">SOS cell division inhibitor SulA</fullName>
    </submittedName>
</protein>
<dbReference type="NCBIfam" id="NF033429">
    <property type="entry name" value="ImuA_translesion"/>
    <property type="match status" value="1"/>
</dbReference>
<dbReference type="InterPro" id="IPR047610">
    <property type="entry name" value="ImuA_translesion"/>
</dbReference>
<feature type="compositionally biased region" description="Low complexity" evidence="1">
    <location>
        <begin position="209"/>
        <end position="239"/>
    </location>
</feature>
<dbReference type="HOGENOM" id="CLU_064653_3_0_6"/>
<feature type="region of interest" description="Disordered" evidence="1">
    <location>
        <begin position="205"/>
        <end position="278"/>
    </location>
</feature>
<evidence type="ECO:0000256" key="1">
    <source>
        <dbReference type="SAM" id="MobiDB-lite"/>
    </source>
</evidence>
<dbReference type="InterPro" id="IPR004596">
    <property type="entry name" value="Cell_div_suppressor_SulA"/>
</dbReference>
<dbReference type="EMBL" id="CP000544">
    <property type="protein sequence ID" value="ABM62506.1"/>
    <property type="molecule type" value="Genomic_DNA"/>
</dbReference>
<dbReference type="GO" id="GO:0051782">
    <property type="term" value="P:negative regulation of cell division"/>
    <property type="evidence" value="ECO:0007669"/>
    <property type="project" value="InterPro"/>
</dbReference>
<dbReference type="SUPFAM" id="SSF52540">
    <property type="entry name" value="P-loop containing nucleoside triphosphate hydrolases"/>
    <property type="match status" value="1"/>
</dbReference>
<reference evidence="2 3" key="2">
    <citation type="journal article" date="2013" name="Stand. Genomic Sci.">
        <title>Complete genome sequence of Halorhodospira halophila SL1.</title>
        <authorList>
            <person name="Challacombe J.F."/>
            <person name="Majid S."/>
            <person name="Deole R."/>
            <person name="Brettin T.S."/>
            <person name="Bruce D."/>
            <person name="Delano S.F."/>
            <person name="Detter J.C."/>
            <person name="Gleasner C.D."/>
            <person name="Han C.S."/>
            <person name="Misra M."/>
            <person name="Reitenga K.G."/>
            <person name="Mikhailova N."/>
            <person name="Woyke T."/>
            <person name="Pitluck S."/>
            <person name="Nolan M."/>
            <person name="Land M.L."/>
            <person name="Saunders E."/>
            <person name="Tapia R."/>
            <person name="Lapidus A."/>
            <person name="Ivanova N."/>
            <person name="Hoff W.D."/>
        </authorList>
    </citation>
    <scope>NUCLEOTIDE SEQUENCE [LARGE SCALE GENOMIC DNA]</scope>
    <source>
        <strain evidence="3">DSM 244 / SL1</strain>
    </source>
</reference>
<keyword evidence="3" id="KW-1185">Reference proteome</keyword>
<sequence>MSEAALQPLLDDPRIWRPGRRTETARHAALGTGYPELDAALPDGGWPLGTVTEIFHQQPAIGELQLILPSLAALSRRRQWLALVAPPYIPYAPGLAHAGVDLSRVLLIHPRAHEDHLWAIEQALRSGTCGAVVGWPRQADRTTLRRLQLAAETGGSWAALFRPHSARHQASTAAIRLALQPEEDATLGIDLLKCRGGQPRRLQLRPGEAVHPATDAPAATTSPYPAPRAAGATGTAEPPLQEAPYGDRARQAAPPPRGRPRRQAPRSRRAAGQLPLPL</sequence>
<keyword evidence="2" id="KW-0132">Cell division</keyword>
<keyword evidence="2" id="KW-0131">Cell cycle</keyword>
<proteinExistence type="predicted"/>
<dbReference type="AlphaFoldDB" id="A1WXU4"/>
<dbReference type="GO" id="GO:0051301">
    <property type="term" value="P:cell division"/>
    <property type="evidence" value="ECO:0007669"/>
    <property type="project" value="UniProtKB-KW"/>
</dbReference>
<evidence type="ECO:0000313" key="2">
    <source>
        <dbReference type="EMBL" id="ABM62506.1"/>
    </source>
</evidence>
<reference evidence="3" key="1">
    <citation type="submission" date="2006-12" db="EMBL/GenBank/DDBJ databases">
        <title>Complete sequence of Halorhodospira halophila SL1.</title>
        <authorList>
            <consortium name="US DOE Joint Genome Institute"/>
            <person name="Copeland A."/>
            <person name="Lucas S."/>
            <person name="Lapidus A."/>
            <person name="Barry K."/>
            <person name="Detter J.C."/>
            <person name="Glavina del Rio T."/>
            <person name="Hammon N."/>
            <person name="Israni S."/>
            <person name="Dalin E."/>
            <person name="Tice H."/>
            <person name="Pitluck S."/>
            <person name="Saunders E."/>
            <person name="Brettin T."/>
            <person name="Bruce D."/>
            <person name="Han C."/>
            <person name="Tapia R."/>
            <person name="Schmutz J."/>
            <person name="Larimer F."/>
            <person name="Land M."/>
            <person name="Hauser L."/>
            <person name="Kyrpides N."/>
            <person name="Mikhailova N."/>
            <person name="Hoff W."/>
            <person name="Richardson P."/>
        </authorList>
    </citation>
    <scope>NUCLEOTIDE SEQUENCE [LARGE SCALE GENOMIC DNA]</scope>
    <source>
        <strain evidence="3">DSM 244 / SL1</strain>
    </source>
</reference>
<dbReference type="Pfam" id="PF03846">
    <property type="entry name" value="SulA"/>
    <property type="match status" value="1"/>
</dbReference>
<dbReference type="OrthoDB" id="9811176at2"/>
<gene>
    <name evidence="2" type="ordered locus">Hhal_1742</name>
</gene>
<dbReference type="eggNOG" id="COG4544">
    <property type="taxonomic scope" value="Bacteria"/>
</dbReference>
<dbReference type="KEGG" id="hha:Hhal_1742"/>
<dbReference type="RefSeq" id="WP_011814528.1">
    <property type="nucleotide sequence ID" value="NC_008789.1"/>
</dbReference>
<evidence type="ECO:0000313" key="3">
    <source>
        <dbReference type="Proteomes" id="UP000000647"/>
    </source>
</evidence>
<dbReference type="GO" id="GO:0009432">
    <property type="term" value="P:SOS response"/>
    <property type="evidence" value="ECO:0007669"/>
    <property type="project" value="InterPro"/>
</dbReference>
<dbReference type="STRING" id="349124.Hhal_1742"/>
<accession>A1WXU4</accession>
<dbReference type="Gene3D" id="3.40.50.300">
    <property type="entry name" value="P-loop containing nucleotide triphosphate hydrolases"/>
    <property type="match status" value="1"/>
</dbReference>
<dbReference type="InterPro" id="IPR027417">
    <property type="entry name" value="P-loop_NTPase"/>
</dbReference>